<reference evidence="4" key="1">
    <citation type="journal article" date="2019" name="Int. J. Syst. Evol. Microbiol.">
        <title>The Global Catalogue of Microorganisms (GCM) 10K type strain sequencing project: providing services to taxonomists for standard genome sequencing and annotation.</title>
        <authorList>
            <consortium name="The Broad Institute Genomics Platform"/>
            <consortium name="The Broad Institute Genome Sequencing Center for Infectious Disease"/>
            <person name="Wu L."/>
            <person name="Ma J."/>
        </authorList>
    </citation>
    <scope>NUCLEOTIDE SEQUENCE [LARGE SCALE GENOMIC DNA]</scope>
    <source>
        <strain evidence="4">CCUG 60527</strain>
    </source>
</reference>
<dbReference type="Pfam" id="PF00534">
    <property type="entry name" value="Glycos_transf_1"/>
    <property type="match status" value="1"/>
</dbReference>
<gene>
    <name evidence="3" type="ORF">ACFQ1U_08610</name>
</gene>
<dbReference type="InterPro" id="IPR028098">
    <property type="entry name" value="Glyco_trans_4-like_N"/>
</dbReference>
<keyword evidence="3" id="KW-0328">Glycosyltransferase</keyword>
<evidence type="ECO:0000259" key="2">
    <source>
        <dbReference type="Pfam" id="PF13439"/>
    </source>
</evidence>
<dbReference type="InterPro" id="IPR001296">
    <property type="entry name" value="Glyco_trans_1"/>
</dbReference>
<feature type="domain" description="Glycosyl transferase family 1" evidence="1">
    <location>
        <begin position="179"/>
        <end position="330"/>
    </location>
</feature>
<dbReference type="EC" id="2.4.-.-" evidence="3"/>
<dbReference type="Proteomes" id="UP001597062">
    <property type="component" value="Unassembled WGS sequence"/>
</dbReference>
<keyword evidence="4" id="KW-1185">Reference proteome</keyword>
<dbReference type="GO" id="GO:0016757">
    <property type="term" value="F:glycosyltransferase activity"/>
    <property type="evidence" value="ECO:0007669"/>
    <property type="project" value="UniProtKB-KW"/>
</dbReference>
<evidence type="ECO:0000313" key="4">
    <source>
        <dbReference type="Proteomes" id="UP001597062"/>
    </source>
</evidence>
<keyword evidence="3" id="KW-0808">Transferase</keyword>
<proteinExistence type="predicted"/>
<dbReference type="EMBL" id="JBHTJR010000045">
    <property type="protein sequence ID" value="MFD0993264.1"/>
    <property type="molecule type" value="Genomic_DNA"/>
</dbReference>
<evidence type="ECO:0000313" key="3">
    <source>
        <dbReference type="EMBL" id="MFD0993264.1"/>
    </source>
</evidence>
<dbReference type="Gene3D" id="3.40.50.2000">
    <property type="entry name" value="Glycogen Phosphorylase B"/>
    <property type="match status" value="2"/>
</dbReference>
<name>A0ABW3JS90_9FLAO</name>
<organism evidence="3 4">
    <name type="scientific">Tenacibaculum geojense</name>
    <dbReference type="NCBI Taxonomy" id="915352"/>
    <lineage>
        <taxon>Bacteria</taxon>
        <taxon>Pseudomonadati</taxon>
        <taxon>Bacteroidota</taxon>
        <taxon>Flavobacteriia</taxon>
        <taxon>Flavobacteriales</taxon>
        <taxon>Flavobacteriaceae</taxon>
        <taxon>Tenacibaculum</taxon>
    </lineage>
</organism>
<dbReference type="RefSeq" id="WP_386107335.1">
    <property type="nucleotide sequence ID" value="NZ_JBHTJR010000045.1"/>
</dbReference>
<evidence type="ECO:0000259" key="1">
    <source>
        <dbReference type="Pfam" id="PF00534"/>
    </source>
</evidence>
<feature type="domain" description="Glycosyltransferase subfamily 4-like N-terminal" evidence="2">
    <location>
        <begin position="18"/>
        <end position="160"/>
    </location>
</feature>
<comment type="caution">
    <text evidence="3">The sequence shown here is derived from an EMBL/GenBank/DDBJ whole genome shotgun (WGS) entry which is preliminary data.</text>
</comment>
<protein>
    <submittedName>
        <fullName evidence="3">Glycosyltransferase</fullName>
        <ecNumber evidence="3">2.4.-.-</ecNumber>
    </submittedName>
</protein>
<dbReference type="SUPFAM" id="SSF53756">
    <property type="entry name" value="UDP-Glycosyltransferase/glycogen phosphorylase"/>
    <property type="match status" value="1"/>
</dbReference>
<dbReference type="Pfam" id="PF13439">
    <property type="entry name" value="Glyco_transf_4"/>
    <property type="match status" value="1"/>
</dbReference>
<accession>A0ABW3JS90</accession>
<sequence length="356" mass="41887">MKRIIVSVSNDLTTDQRVMKTCNFLHANDYEVVLIGRLLNQSTEIKRNYTTKRFNLLFNKGPLFYIEYNIRLFCYLLTHKKEVLFSNDLDTLLPNYLVSKIQNKKLIFDSHELFSEIPELVYRKRIKWFWKKLESFLIPKIKNGITVSDSIANYYQKNYNANFITIKNLPYYQKQLNIKKIEINSNIIIYQGAVNIGRGLELMIDTMEFLDNYIFLIIGDGDIISDLKNHVSKRKLENKVLFYGKVTPKELKKITPNASLGISLEEDLGLNYRYALPNKIFDYVQAEVPVLVSNLPEMKKIVKQYNIGEIVYSREPQQLANQITQMCTINFLSKLQKAKKELIWEKEAKKLTRFFN</sequence>